<name>A0A2H0TLG1_9BACT</name>
<evidence type="ECO:0000313" key="1">
    <source>
        <dbReference type="EMBL" id="PIR72979.1"/>
    </source>
</evidence>
<evidence type="ECO:0000313" key="2">
    <source>
        <dbReference type="Proteomes" id="UP000228508"/>
    </source>
</evidence>
<accession>A0A2H0TLG1</accession>
<dbReference type="Proteomes" id="UP000228508">
    <property type="component" value="Unassembled WGS sequence"/>
</dbReference>
<reference evidence="2" key="1">
    <citation type="submission" date="2017-09" db="EMBL/GenBank/DDBJ databases">
        <title>Depth-based differentiation of microbial function through sediment-hosted aquifers and enrichment of novel symbionts in the deep terrestrial subsurface.</title>
        <authorList>
            <person name="Probst A.J."/>
            <person name="Ladd B."/>
            <person name="Jarett J.K."/>
            <person name="Geller-Mcgrath D.E."/>
            <person name="Sieber C.M.K."/>
            <person name="Emerson J.B."/>
            <person name="Anantharaman K."/>
            <person name="Thomas B.C."/>
            <person name="Malmstrom R."/>
            <person name="Stieglmeier M."/>
            <person name="Klingl A."/>
            <person name="Woyke T."/>
            <person name="Ryan C.M."/>
            <person name="Banfield J.F."/>
        </authorList>
    </citation>
    <scope>NUCLEOTIDE SEQUENCE [LARGE SCALE GENOMIC DNA]</scope>
</reference>
<comment type="caution">
    <text evidence="1">The sequence shown here is derived from an EMBL/GenBank/DDBJ whole genome shotgun (WGS) entry which is preliminary data.</text>
</comment>
<sequence>KPDGILHITTANKWWPIEPHYHLPLLSFLPKKIANLYLRLSKKGTSYDDINLPSYGEFYDMVNKFFKIDDITLDVIRNNKKYGLDKERGLLIPIIGWFLKTVSSWGKTAKFIEYILIRVSLGWLFVAKPKK</sequence>
<dbReference type="AlphaFoldDB" id="A0A2H0TLG1"/>
<gene>
    <name evidence="1" type="ORF">COV26_00985</name>
</gene>
<protein>
    <submittedName>
        <fullName evidence="1">Uncharacterized protein</fullName>
    </submittedName>
</protein>
<proteinExistence type="predicted"/>
<dbReference type="EMBL" id="PFCH01000018">
    <property type="protein sequence ID" value="PIR72979.1"/>
    <property type="molecule type" value="Genomic_DNA"/>
</dbReference>
<organism evidence="1 2">
    <name type="scientific">Candidatus Nealsonbacteria bacterium CG10_big_fil_rev_8_21_14_0_10_36_23</name>
    <dbReference type="NCBI Taxonomy" id="1974709"/>
    <lineage>
        <taxon>Bacteria</taxon>
        <taxon>Candidatus Nealsoniibacteriota</taxon>
    </lineage>
</organism>
<feature type="non-terminal residue" evidence="1">
    <location>
        <position position="1"/>
    </location>
</feature>